<evidence type="ECO:0000313" key="2">
    <source>
        <dbReference type="EMBL" id="MBG6140223.1"/>
    </source>
</evidence>
<dbReference type="Proteomes" id="UP000622552">
    <property type="component" value="Unassembled WGS sequence"/>
</dbReference>
<sequence>MPDEFSALFKGIENLERALDKQTARVDRATLAATKANQARVKRGVKQRLRGRPRWDHRGRSRPTPEPVDLHLSPPHVERSGGPGRFTGALFSGISSRSTPKRQGVDWVGAVWVRGGIRNFYKRKLEAKFPYFKPALDASLVVLRETWVKAWDRSMSRK</sequence>
<gene>
    <name evidence="2" type="ORF">IW245_006417</name>
</gene>
<dbReference type="AlphaFoldDB" id="A0A8J7GGG8"/>
<organism evidence="2 3">
    <name type="scientific">Longispora fulva</name>
    <dbReference type="NCBI Taxonomy" id="619741"/>
    <lineage>
        <taxon>Bacteria</taxon>
        <taxon>Bacillati</taxon>
        <taxon>Actinomycetota</taxon>
        <taxon>Actinomycetes</taxon>
        <taxon>Micromonosporales</taxon>
        <taxon>Micromonosporaceae</taxon>
        <taxon>Longispora</taxon>
    </lineage>
</organism>
<accession>A0A8J7GGG8</accession>
<feature type="compositionally biased region" description="Basic residues" evidence="1">
    <location>
        <begin position="40"/>
        <end position="52"/>
    </location>
</feature>
<reference evidence="2" key="1">
    <citation type="submission" date="2020-11" db="EMBL/GenBank/DDBJ databases">
        <title>Sequencing the genomes of 1000 actinobacteria strains.</title>
        <authorList>
            <person name="Klenk H.-P."/>
        </authorList>
    </citation>
    <scope>NUCLEOTIDE SEQUENCE</scope>
    <source>
        <strain evidence="2">DSM 45356</strain>
    </source>
</reference>
<evidence type="ECO:0000313" key="3">
    <source>
        <dbReference type="Proteomes" id="UP000622552"/>
    </source>
</evidence>
<evidence type="ECO:0000256" key="1">
    <source>
        <dbReference type="SAM" id="MobiDB-lite"/>
    </source>
</evidence>
<name>A0A8J7GGG8_9ACTN</name>
<protein>
    <submittedName>
        <fullName evidence="2">Uncharacterized protein</fullName>
    </submittedName>
</protein>
<feature type="region of interest" description="Disordered" evidence="1">
    <location>
        <begin position="37"/>
        <end position="90"/>
    </location>
</feature>
<comment type="caution">
    <text evidence="2">The sequence shown here is derived from an EMBL/GenBank/DDBJ whole genome shotgun (WGS) entry which is preliminary data.</text>
</comment>
<dbReference type="EMBL" id="JADOUF010000001">
    <property type="protein sequence ID" value="MBG6140223.1"/>
    <property type="molecule type" value="Genomic_DNA"/>
</dbReference>
<keyword evidence="3" id="KW-1185">Reference proteome</keyword>
<proteinExistence type="predicted"/>